<reference evidence="2" key="1">
    <citation type="submission" date="2016-11" db="UniProtKB">
        <authorList>
            <consortium name="WormBaseParasite"/>
        </authorList>
    </citation>
    <scope>IDENTIFICATION</scope>
</reference>
<dbReference type="Proteomes" id="UP000095287">
    <property type="component" value="Unplaced"/>
</dbReference>
<sequence length="114" mass="12785">MHVVLPEYDRFLGDSPEANKGAFGVIYDRAPVGCHSATSYLLFSTGSPRDSARFPRKPADAYINDQRGDKLLVVTCFLWRRRLVRRSSAQRVVLSGGRATEVIRKGERESEKGD</sequence>
<organism evidence="1 2">
    <name type="scientific">Steinernema glaseri</name>
    <dbReference type="NCBI Taxonomy" id="37863"/>
    <lineage>
        <taxon>Eukaryota</taxon>
        <taxon>Metazoa</taxon>
        <taxon>Ecdysozoa</taxon>
        <taxon>Nematoda</taxon>
        <taxon>Chromadorea</taxon>
        <taxon>Rhabditida</taxon>
        <taxon>Tylenchina</taxon>
        <taxon>Panagrolaimomorpha</taxon>
        <taxon>Strongyloidoidea</taxon>
        <taxon>Steinernematidae</taxon>
        <taxon>Steinernema</taxon>
    </lineage>
</organism>
<keyword evidence="1" id="KW-1185">Reference proteome</keyword>
<accession>A0A1I7YWU8</accession>
<evidence type="ECO:0000313" key="2">
    <source>
        <dbReference type="WBParaSite" id="L893_g20521.t1"/>
    </source>
</evidence>
<proteinExistence type="predicted"/>
<name>A0A1I7YWU8_9BILA</name>
<evidence type="ECO:0000313" key="1">
    <source>
        <dbReference type="Proteomes" id="UP000095287"/>
    </source>
</evidence>
<dbReference type="WBParaSite" id="L893_g20521.t1">
    <property type="protein sequence ID" value="L893_g20521.t1"/>
    <property type="gene ID" value="L893_g20521"/>
</dbReference>
<dbReference type="AlphaFoldDB" id="A0A1I7YWU8"/>
<protein>
    <submittedName>
        <fullName evidence="2">tRNA-intron lyase</fullName>
    </submittedName>
</protein>